<dbReference type="RefSeq" id="WP_016394571.1">
    <property type="nucleotide sequence ID" value="NZ_CP031146.1"/>
</dbReference>
<gene>
    <name evidence="1" type="ORF">DVB73_07325</name>
</gene>
<protein>
    <submittedName>
        <fullName evidence="1">Uncharacterized protein</fullName>
    </submittedName>
</protein>
<sequence length="71" mass="7846">MTPPNGGVADFVEKLAAQHGVTGEMDRIDRMASTFTRLSGDDVELDRIERLLVSLGRKGILDLDDIFVLEE</sequence>
<organism evidence="1 2">
    <name type="scientific">Pseudomonas plecoglossicida</name>
    <dbReference type="NCBI Taxonomy" id="70775"/>
    <lineage>
        <taxon>Bacteria</taxon>
        <taxon>Pseudomonadati</taxon>
        <taxon>Pseudomonadota</taxon>
        <taxon>Gammaproteobacteria</taxon>
        <taxon>Pseudomonadales</taxon>
        <taxon>Pseudomonadaceae</taxon>
        <taxon>Pseudomonas</taxon>
    </lineage>
</organism>
<name>A0AAD0VT72_PSEDL</name>
<evidence type="ECO:0000313" key="1">
    <source>
        <dbReference type="EMBL" id="AXM95621.1"/>
    </source>
</evidence>
<proteinExistence type="predicted"/>
<accession>A0AAD0VT72</accession>
<dbReference type="GeneID" id="49613227"/>
<dbReference type="Proteomes" id="UP000256503">
    <property type="component" value="Chromosome"/>
</dbReference>
<dbReference type="AlphaFoldDB" id="A0AAD0VT72"/>
<reference evidence="1 2" key="1">
    <citation type="submission" date="2018-07" db="EMBL/GenBank/DDBJ databases">
        <title>Complete genome sequence of a Pseudomonas plecoglossicida strain pathogenic to the marine fish, Larimichthys crocea.</title>
        <authorList>
            <person name="Tao Z."/>
        </authorList>
    </citation>
    <scope>NUCLEOTIDE SEQUENCE [LARGE SCALE GENOMIC DNA]</scope>
    <source>
        <strain evidence="1 2">XSDHY-P</strain>
    </source>
</reference>
<evidence type="ECO:0000313" key="2">
    <source>
        <dbReference type="Proteomes" id="UP000256503"/>
    </source>
</evidence>
<dbReference type="EMBL" id="CP031146">
    <property type="protein sequence ID" value="AXM95621.1"/>
    <property type="molecule type" value="Genomic_DNA"/>
</dbReference>